<feature type="domain" description="Carboxymuconolactone decarboxylase-like" evidence="1">
    <location>
        <begin position="36"/>
        <end position="117"/>
    </location>
</feature>
<dbReference type="PANTHER" id="PTHR33570">
    <property type="entry name" value="4-CARBOXYMUCONOLACTONE DECARBOXYLASE FAMILY PROTEIN"/>
    <property type="match status" value="1"/>
</dbReference>
<protein>
    <submittedName>
        <fullName evidence="2">4-carboxymuconolactone decarboxylase</fullName>
    </submittedName>
</protein>
<accession>A0A3N0GJM3</accession>
<dbReference type="PANTHER" id="PTHR33570:SF2">
    <property type="entry name" value="CARBOXYMUCONOLACTONE DECARBOXYLASE-LIKE DOMAIN-CONTAINING PROTEIN"/>
    <property type="match status" value="1"/>
</dbReference>
<dbReference type="AlphaFoldDB" id="A0A3N0GJM3"/>
<dbReference type="Proteomes" id="UP000279994">
    <property type="component" value="Unassembled WGS sequence"/>
</dbReference>
<sequence length="127" mass="14115">MDVDRYEQGVRIRREVHGDEVVDAIHDATDAFSQPMQDLLNEYCWGTVWSRTGLDRRSRSILNIGMLAALNQPDALAGHMRSALNNGVSWTEIRECLLQVAVYVGMPAALAAFEVARKVRAETDALG</sequence>
<keyword evidence="3" id="KW-1185">Reference proteome</keyword>
<dbReference type="SUPFAM" id="SSF69118">
    <property type="entry name" value="AhpD-like"/>
    <property type="match status" value="1"/>
</dbReference>
<evidence type="ECO:0000259" key="1">
    <source>
        <dbReference type="Pfam" id="PF02627"/>
    </source>
</evidence>
<dbReference type="GO" id="GO:0051920">
    <property type="term" value="F:peroxiredoxin activity"/>
    <property type="evidence" value="ECO:0007669"/>
    <property type="project" value="InterPro"/>
</dbReference>
<dbReference type="InterPro" id="IPR052512">
    <property type="entry name" value="4CMD/NDH-1_regulator"/>
</dbReference>
<proteinExistence type="predicted"/>
<organism evidence="2 3">
    <name type="scientific">Nocardioides pocheonensis</name>
    <dbReference type="NCBI Taxonomy" id="661485"/>
    <lineage>
        <taxon>Bacteria</taxon>
        <taxon>Bacillati</taxon>
        <taxon>Actinomycetota</taxon>
        <taxon>Actinomycetes</taxon>
        <taxon>Propionibacteriales</taxon>
        <taxon>Nocardioidaceae</taxon>
        <taxon>Nocardioides</taxon>
    </lineage>
</organism>
<dbReference type="OrthoDB" id="9802489at2"/>
<evidence type="ECO:0000313" key="2">
    <source>
        <dbReference type="EMBL" id="RNM12250.1"/>
    </source>
</evidence>
<reference evidence="2 3" key="1">
    <citation type="submission" date="2018-11" db="EMBL/GenBank/DDBJ databases">
        <authorList>
            <person name="Li F."/>
        </authorList>
    </citation>
    <scope>NUCLEOTIDE SEQUENCE [LARGE SCALE GENOMIC DNA]</scope>
    <source>
        <strain evidence="2 3">Gsoil 818</strain>
    </source>
</reference>
<dbReference type="InterPro" id="IPR003779">
    <property type="entry name" value="CMD-like"/>
</dbReference>
<dbReference type="Pfam" id="PF02627">
    <property type="entry name" value="CMD"/>
    <property type="match status" value="1"/>
</dbReference>
<name>A0A3N0GJM3_9ACTN</name>
<dbReference type="EMBL" id="RJSF01000046">
    <property type="protein sequence ID" value="RNM12250.1"/>
    <property type="molecule type" value="Genomic_DNA"/>
</dbReference>
<dbReference type="Gene3D" id="1.20.1290.10">
    <property type="entry name" value="AhpD-like"/>
    <property type="match status" value="1"/>
</dbReference>
<gene>
    <name evidence="2" type="ORF">EFL26_20535</name>
</gene>
<evidence type="ECO:0000313" key="3">
    <source>
        <dbReference type="Proteomes" id="UP000279994"/>
    </source>
</evidence>
<comment type="caution">
    <text evidence="2">The sequence shown here is derived from an EMBL/GenBank/DDBJ whole genome shotgun (WGS) entry which is preliminary data.</text>
</comment>
<dbReference type="InterPro" id="IPR029032">
    <property type="entry name" value="AhpD-like"/>
</dbReference>